<evidence type="ECO:0000313" key="3">
    <source>
        <dbReference type="Proteomes" id="UP000230859"/>
    </source>
</evidence>
<dbReference type="Gene3D" id="1.20.5.340">
    <property type="match status" value="1"/>
</dbReference>
<dbReference type="EMBL" id="PCVY01000065">
    <property type="protein sequence ID" value="PIQ85478.1"/>
    <property type="molecule type" value="Genomic_DNA"/>
</dbReference>
<evidence type="ECO:0000313" key="2">
    <source>
        <dbReference type="EMBL" id="PIQ85478.1"/>
    </source>
</evidence>
<gene>
    <name evidence="2" type="ORF">COV74_08285</name>
</gene>
<reference evidence="2 3" key="1">
    <citation type="submission" date="2017-09" db="EMBL/GenBank/DDBJ databases">
        <title>Depth-based differentiation of microbial function through sediment-hosted aquifers and enrichment of novel symbionts in the deep terrestrial subsurface.</title>
        <authorList>
            <person name="Probst A.J."/>
            <person name="Ladd B."/>
            <person name="Jarett J.K."/>
            <person name="Geller-Mcgrath D.E."/>
            <person name="Sieber C.M."/>
            <person name="Emerson J.B."/>
            <person name="Anantharaman K."/>
            <person name="Thomas B.C."/>
            <person name="Malmstrom R."/>
            <person name="Stieglmeier M."/>
            <person name="Klingl A."/>
            <person name="Woyke T."/>
            <person name="Ryan C.M."/>
            <person name="Banfield J.F."/>
        </authorList>
    </citation>
    <scope>NUCLEOTIDE SEQUENCE [LARGE SCALE GENOMIC DNA]</scope>
    <source>
        <strain evidence="2">CG11_big_fil_rev_8_21_14_0_20_45_26</strain>
    </source>
</reference>
<protein>
    <submittedName>
        <fullName evidence="2">Uncharacterized protein</fullName>
    </submittedName>
</protein>
<organism evidence="2 3">
    <name type="scientific">Candidatus Abzuiibacterium crystallinum</name>
    <dbReference type="NCBI Taxonomy" id="1974748"/>
    <lineage>
        <taxon>Bacteria</taxon>
        <taxon>Pseudomonadati</taxon>
        <taxon>Candidatus Omnitrophota</taxon>
        <taxon>Candidatus Abzuiibacterium</taxon>
    </lineage>
</organism>
<dbReference type="AlphaFoldDB" id="A0A2H0LM92"/>
<sequence>MAISEKKSLLSSLLLPALILAVAGAGVCYWLYTEESKARQALGSHVNQLQTEKAQLSVELNKTKSDLTDVESQLDKLTDQLNAALTRQKEAEQELQQKTGEMTQLQAVAEDRIAELESDLKMYANFSRILAAELRPIKLALLGEKAAAGSYLQEPDQKRPFSKVTFKTIGSEDEQTTIDIVSGKITSINKKYGFIVTNIGSVQGAASGRTIELYRKDEVLGVGLIERTTDQSSVAAVVSEDVLRRINPGDKVVLI</sequence>
<keyword evidence="1" id="KW-0175">Coiled coil</keyword>
<feature type="coiled-coil region" evidence="1">
    <location>
        <begin position="46"/>
        <end position="108"/>
    </location>
</feature>
<comment type="caution">
    <text evidence="2">The sequence shown here is derived from an EMBL/GenBank/DDBJ whole genome shotgun (WGS) entry which is preliminary data.</text>
</comment>
<name>A0A2H0LM92_9BACT</name>
<dbReference type="Proteomes" id="UP000230859">
    <property type="component" value="Unassembled WGS sequence"/>
</dbReference>
<accession>A0A2H0LM92</accession>
<evidence type="ECO:0000256" key="1">
    <source>
        <dbReference type="SAM" id="Coils"/>
    </source>
</evidence>
<proteinExistence type="predicted"/>